<organism evidence="16 17">
    <name type="scientific">Suid herpesvirus 1</name>
    <name type="common">SuHV-1</name>
    <name type="synonym">Pseudorabies virus</name>
    <dbReference type="NCBI Taxonomy" id="10345"/>
    <lineage>
        <taxon>Viruses</taxon>
        <taxon>Duplodnaviria</taxon>
        <taxon>Heunggongvirae</taxon>
        <taxon>Peploviricota</taxon>
        <taxon>Herviviricetes</taxon>
        <taxon>Herpesvirales</taxon>
        <taxon>Orthoherpesviridae</taxon>
        <taxon>Alphaherpesvirinae</taxon>
        <taxon>Varicellovirus</taxon>
        <taxon>Varicellovirus suidalpha1</taxon>
    </lineage>
</organism>
<evidence type="ECO:0000256" key="6">
    <source>
        <dbReference type="ARBA" id="ARBA00015301"/>
    </source>
</evidence>
<dbReference type="InterPro" id="IPR003174">
    <property type="entry name" value="Alpha_TIF"/>
</dbReference>
<comment type="function">
    <text evidence="1">May play a role in the aggregation of tegument proteins around nucleocapsids during virus morphogenesis.</text>
</comment>
<comment type="subcellular location">
    <subcellularLocation>
        <location evidence="2">Host nucleus</location>
    </subcellularLocation>
    <subcellularLocation>
        <location evidence="3">Virion tegument</location>
    </subcellularLocation>
</comment>
<gene>
    <name evidence="16" type="primary">UL48</name>
</gene>
<dbReference type="SMART" id="SM00814">
    <property type="entry name" value="Alpha_TIF"/>
    <property type="match status" value="1"/>
</dbReference>
<keyword evidence="9" id="KW-0920">Virion tegument</keyword>
<evidence type="ECO:0000313" key="16">
    <source>
        <dbReference type="EMBL" id="AKP23821.1"/>
    </source>
</evidence>
<dbReference type="GO" id="GO:0042025">
    <property type="term" value="C:host cell nucleus"/>
    <property type="evidence" value="ECO:0007669"/>
    <property type="project" value="UniProtKB-SubCell"/>
</dbReference>
<comment type="subunit">
    <text evidence="5">Associates with the VP16-induced complex; binding to host HCFC1 activates VP16 for association with the octamer motif-binding host protein POU2F1, to form a multiprotein-DNA complex responsible for activating transcription of the viral immediate early genes.</text>
</comment>
<evidence type="ECO:0000256" key="2">
    <source>
        <dbReference type="ARBA" id="ARBA00004147"/>
    </source>
</evidence>
<keyword evidence="8" id="KW-1048">Host nucleus</keyword>
<evidence type="ECO:0000313" key="17">
    <source>
        <dbReference type="Proteomes" id="UP000102606"/>
    </source>
</evidence>
<dbReference type="Proteomes" id="UP000102606">
    <property type="component" value="Segment"/>
</dbReference>
<dbReference type="EMBL" id="KP257591">
    <property type="protein sequence ID" value="AKP23821.1"/>
    <property type="molecule type" value="Genomic_DNA"/>
</dbReference>
<dbReference type="GO" id="GO:0006355">
    <property type="term" value="P:regulation of DNA-templated transcription"/>
    <property type="evidence" value="ECO:0007669"/>
    <property type="project" value="InterPro"/>
</dbReference>
<sequence length="413" mass="45264">MRDEECVVAFDEALLGGAAPGRPPVVAVPRAASPDALYRRLISDLAFDEGPALLSAMERWNEDLFSCLPGNEDLYARMVMLSASADEVPAQVQAPTADASVDLGVPGAEPMPRVPAVEEELPAYVAAVERFFVSTLRAREERYARLLDAYCRAVLRYLHAQARRDEGRLRQLVRGRYYRDVARLARLLFLHLYVATARELSWRLHADQVVAQDVFMSLRYEWDQTRQLTCLFHPVLFNHGVVLLAGAPVPAAQLRAVNRRRRELGLPLVRAGLIEEDGADLVEEPPFSAALPRAAGYLSHQVRIKMEAYSREYRDHTYCRPPSPVASYGSTAEALLPPPSPSAVLPCDPTPPPRVSAAPLITTVTLAEAEEDGALTTAAPAAAVATATVASPGPATPAYHLIPRDALNRMFEM</sequence>
<dbReference type="Gene3D" id="1.10.1290.10">
    <property type="entry name" value="Alpha trans-inducing (Alpha-TIF)"/>
    <property type="match status" value="1"/>
</dbReference>
<name>A0A0H4M6G9_SUHV</name>
<evidence type="ECO:0000256" key="5">
    <source>
        <dbReference type="ARBA" id="ARBA00011507"/>
    </source>
</evidence>
<protein>
    <recommendedName>
        <fullName evidence="6">Tegument protein VP16 homolog</fullName>
    </recommendedName>
    <alternativeName>
        <fullName evidence="14">Alpha trans-inducing protein</fullName>
    </alternativeName>
    <alternativeName>
        <fullName evidence="15">Alpha-TIF</fullName>
    </alternativeName>
</protein>
<keyword evidence="11" id="KW-0805">Transcription regulation</keyword>
<dbReference type="SUPFAM" id="SSF56548">
    <property type="entry name" value="Conserved core of transcriptional regulatory protein vp16"/>
    <property type="match status" value="1"/>
</dbReference>
<keyword evidence="10" id="KW-0946">Virion</keyword>
<evidence type="ECO:0000256" key="15">
    <source>
        <dbReference type="ARBA" id="ARBA00033186"/>
    </source>
</evidence>
<keyword evidence="7" id="KW-0597">Phosphoprotein</keyword>
<accession>A0A0H4M6G9</accession>
<evidence type="ECO:0000256" key="3">
    <source>
        <dbReference type="ARBA" id="ARBA00004535"/>
    </source>
</evidence>
<evidence type="ECO:0000256" key="7">
    <source>
        <dbReference type="ARBA" id="ARBA00022553"/>
    </source>
</evidence>
<evidence type="ECO:0000256" key="1">
    <source>
        <dbReference type="ARBA" id="ARBA00002794"/>
    </source>
</evidence>
<proteinExistence type="inferred from homology"/>
<reference evidence="16 17" key="1">
    <citation type="journal article" date="2015" name="Virology">
        <title>Genomic characterization of emergent pseudorabies virus in China reveals marked sequence divergence: Evidence for the existence of two major genotypes.</title>
        <authorList>
            <person name="Ye C."/>
            <person name="Zhang Q.Z."/>
            <person name="Tian Z.J."/>
            <person name="Zheng H."/>
            <person name="Zhao K."/>
            <person name="Liu F."/>
            <person name="Guo J.C."/>
            <person name="Tong W."/>
            <person name="Jiang C.G."/>
            <person name="Wang S.J."/>
            <person name="Shi M."/>
            <person name="Chang X.B."/>
            <person name="Jiang Y.F."/>
            <person name="Peng J.M."/>
            <person name="Zhou Y.J."/>
            <person name="Tang Y.D."/>
            <person name="Sun M.X."/>
            <person name="Cai X.H."/>
            <person name="An T.Q."/>
            <person name="Tong G.Z."/>
        </authorList>
    </citation>
    <scope>NUCLEOTIDE SEQUENCE [LARGE SCALE GENOMIC DNA]</scope>
    <source>
        <strain evidence="16">JS-2012</strain>
    </source>
</reference>
<dbReference type="InterPro" id="IPR036538">
    <property type="entry name" value="Alpha_TIF_sf"/>
</dbReference>
<evidence type="ECO:0000256" key="11">
    <source>
        <dbReference type="ARBA" id="ARBA00023015"/>
    </source>
</evidence>
<evidence type="ECO:0000256" key="4">
    <source>
        <dbReference type="ARBA" id="ARBA00010001"/>
    </source>
</evidence>
<evidence type="ECO:0000256" key="13">
    <source>
        <dbReference type="ARBA" id="ARBA00023163"/>
    </source>
</evidence>
<comment type="similarity">
    <text evidence="4">Belongs to the herpesviridae tegument protein VP16 protein family.</text>
</comment>
<dbReference type="SMR" id="A0A0H4M6G9"/>
<evidence type="ECO:0000256" key="12">
    <source>
        <dbReference type="ARBA" id="ARBA00023125"/>
    </source>
</evidence>
<evidence type="ECO:0000256" key="14">
    <source>
        <dbReference type="ARBA" id="ARBA00030037"/>
    </source>
</evidence>
<dbReference type="Pfam" id="PF02232">
    <property type="entry name" value="Alpha_TIF"/>
    <property type="match status" value="1"/>
</dbReference>
<evidence type="ECO:0000256" key="10">
    <source>
        <dbReference type="ARBA" id="ARBA00022844"/>
    </source>
</evidence>
<dbReference type="GO" id="GO:0019033">
    <property type="term" value="C:viral tegument"/>
    <property type="evidence" value="ECO:0007669"/>
    <property type="project" value="UniProtKB-SubCell"/>
</dbReference>
<keyword evidence="13" id="KW-0804">Transcription</keyword>
<evidence type="ECO:0000256" key="8">
    <source>
        <dbReference type="ARBA" id="ARBA00022562"/>
    </source>
</evidence>
<keyword evidence="12" id="KW-0238">DNA-binding</keyword>
<evidence type="ECO:0000256" key="9">
    <source>
        <dbReference type="ARBA" id="ARBA00022580"/>
    </source>
</evidence>
<dbReference type="GO" id="GO:0003677">
    <property type="term" value="F:DNA binding"/>
    <property type="evidence" value="ECO:0007669"/>
    <property type="project" value="UniProtKB-KW"/>
</dbReference>